<dbReference type="Proteomes" id="UP000593567">
    <property type="component" value="Unassembled WGS sequence"/>
</dbReference>
<keyword evidence="2" id="KW-1185">Reference proteome</keyword>
<accession>A0A7J7JL55</accession>
<evidence type="ECO:0000313" key="1">
    <source>
        <dbReference type="EMBL" id="KAF6026334.1"/>
    </source>
</evidence>
<comment type="caution">
    <text evidence="1">The sequence shown here is derived from an EMBL/GenBank/DDBJ whole genome shotgun (WGS) entry which is preliminary data.</text>
</comment>
<dbReference type="AlphaFoldDB" id="A0A7J7JL55"/>
<protein>
    <submittedName>
        <fullName evidence="1">Uncharacterized protein</fullName>
    </submittedName>
</protein>
<organism evidence="1 2">
    <name type="scientific">Bugula neritina</name>
    <name type="common">Brown bryozoan</name>
    <name type="synonym">Sertularia neritina</name>
    <dbReference type="NCBI Taxonomy" id="10212"/>
    <lineage>
        <taxon>Eukaryota</taxon>
        <taxon>Metazoa</taxon>
        <taxon>Spiralia</taxon>
        <taxon>Lophotrochozoa</taxon>
        <taxon>Bryozoa</taxon>
        <taxon>Gymnolaemata</taxon>
        <taxon>Cheilostomatida</taxon>
        <taxon>Flustrina</taxon>
        <taxon>Buguloidea</taxon>
        <taxon>Bugulidae</taxon>
        <taxon>Bugula</taxon>
    </lineage>
</organism>
<reference evidence="1" key="1">
    <citation type="submission" date="2020-06" db="EMBL/GenBank/DDBJ databases">
        <title>Draft genome of Bugula neritina, a colonial animal packing powerful symbionts and potential medicines.</title>
        <authorList>
            <person name="Rayko M."/>
        </authorList>
    </citation>
    <scope>NUCLEOTIDE SEQUENCE [LARGE SCALE GENOMIC DNA]</scope>
    <source>
        <strain evidence="1">Kwan_BN1</strain>
    </source>
</reference>
<sequence length="172" mass="19217">MSVTVILILKCQPDARHFYGNIRHIALIPIMNISGRRTREPTVRSLAMDELLNDYHALERPTSRVSSQGSRLAMESSVRAGSLRDARVPPSNNTILRLDADGREREQRKVSNRGSESIFYFSHNNYLPTHVVSTLLMLNSHSGVVSCSPILLTSLTAGQLVDALFLMNNCRL</sequence>
<name>A0A7J7JL55_BUGNE</name>
<evidence type="ECO:0000313" key="2">
    <source>
        <dbReference type="Proteomes" id="UP000593567"/>
    </source>
</evidence>
<gene>
    <name evidence="1" type="ORF">EB796_015362</name>
</gene>
<dbReference type="EMBL" id="VXIV02002298">
    <property type="protein sequence ID" value="KAF6026334.1"/>
    <property type="molecule type" value="Genomic_DNA"/>
</dbReference>
<proteinExistence type="predicted"/>